<keyword evidence="2" id="KW-1185">Reference proteome</keyword>
<accession>A0ACC1B6F2</accession>
<sequence length="264" mass="30004">MFLVLSIVLFLLSPYSGAENGDEFCPPTRCSPNGPEIRYPFRLKTQPLFCGHEGFELSCSNNKTLLHLSSSSDYYVQNISYSSGWIAIMDAQETACTLQSLLVPDLINSRFYLGRRLWNPIFYVSSLSECTIFNCTERIQITSNYYSVVGPINCISYDRNFVYLISSDEYSEEILPPNCSNYTTVRTSIDWDSADATKGALTNPEIFIGWKPHKECNNCENSGDYCGFNKTSNSVMCCKHENPKFCSNYPRHRKLSSLRNFEAP</sequence>
<comment type="caution">
    <text evidence="1">The sequence shown here is derived from an EMBL/GenBank/DDBJ whole genome shotgun (WGS) entry which is preliminary data.</text>
</comment>
<reference evidence="2" key="1">
    <citation type="journal article" date="2023" name="G3 (Bethesda)">
        <title>Genome assembly and association tests identify interacting loci associated with vigor, precocity, and sex in interspecific pistachio rootstocks.</title>
        <authorList>
            <person name="Palmer W."/>
            <person name="Jacygrad E."/>
            <person name="Sagayaradj S."/>
            <person name="Cavanaugh K."/>
            <person name="Han R."/>
            <person name="Bertier L."/>
            <person name="Beede B."/>
            <person name="Kafkas S."/>
            <person name="Golino D."/>
            <person name="Preece J."/>
            <person name="Michelmore R."/>
        </authorList>
    </citation>
    <scope>NUCLEOTIDE SEQUENCE [LARGE SCALE GENOMIC DNA]</scope>
</reference>
<evidence type="ECO:0000313" key="2">
    <source>
        <dbReference type="Proteomes" id="UP001164250"/>
    </source>
</evidence>
<dbReference type="EMBL" id="CM047902">
    <property type="protein sequence ID" value="KAJ0094528.1"/>
    <property type="molecule type" value="Genomic_DNA"/>
</dbReference>
<evidence type="ECO:0000313" key="1">
    <source>
        <dbReference type="EMBL" id="KAJ0094528.1"/>
    </source>
</evidence>
<organism evidence="1 2">
    <name type="scientific">Pistacia atlantica</name>
    <dbReference type="NCBI Taxonomy" id="434234"/>
    <lineage>
        <taxon>Eukaryota</taxon>
        <taxon>Viridiplantae</taxon>
        <taxon>Streptophyta</taxon>
        <taxon>Embryophyta</taxon>
        <taxon>Tracheophyta</taxon>
        <taxon>Spermatophyta</taxon>
        <taxon>Magnoliopsida</taxon>
        <taxon>eudicotyledons</taxon>
        <taxon>Gunneridae</taxon>
        <taxon>Pentapetalae</taxon>
        <taxon>rosids</taxon>
        <taxon>malvids</taxon>
        <taxon>Sapindales</taxon>
        <taxon>Anacardiaceae</taxon>
        <taxon>Pistacia</taxon>
    </lineage>
</organism>
<proteinExistence type="predicted"/>
<name>A0ACC1B6F2_9ROSI</name>
<gene>
    <name evidence="1" type="ORF">Patl1_15159</name>
</gene>
<dbReference type="Proteomes" id="UP001164250">
    <property type="component" value="Chromosome 6"/>
</dbReference>
<protein>
    <submittedName>
        <fullName evidence="1">Uncharacterized protein</fullName>
    </submittedName>
</protein>